<feature type="compositionally biased region" description="Low complexity" evidence="1">
    <location>
        <begin position="64"/>
        <end position="75"/>
    </location>
</feature>
<proteinExistence type="predicted"/>
<dbReference type="Pfam" id="PF10454">
    <property type="entry name" value="DUF2458"/>
    <property type="match status" value="1"/>
</dbReference>
<dbReference type="RefSeq" id="XP_014532426.2">
    <property type="nucleotide sequence ID" value="XM_014676940.2"/>
</dbReference>
<dbReference type="Proteomes" id="UP000595662">
    <property type="component" value="Chromosome 1"/>
</dbReference>
<protein>
    <submittedName>
        <fullName evidence="2">ATP synthase subunit beta protein</fullName>
    </submittedName>
</protein>
<dbReference type="EMBL" id="CP060774">
    <property type="protein sequence ID" value="QQK40353.1"/>
    <property type="molecule type" value="Genomic_DNA"/>
</dbReference>
<feature type="compositionally biased region" description="Polar residues" evidence="1">
    <location>
        <begin position="22"/>
        <end position="50"/>
    </location>
</feature>
<gene>
    <name evidence="2" type="ORF">Pdw03_3207</name>
</gene>
<evidence type="ECO:0000256" key="1">
    <source>
        <dbReference type="SAM" id="MobiDB-lite"/>
    </source>
</evidence>
<sequence length="297" mass="33212">MEDGFYNASDLNSVLSTLSSLASQGQRSSNQHINTPNSLPKITSSQSKPSQDPRPPQLRITRPSTTSTSASDSSTITTWPAALKYVMRTVGQNEETQARIRGLIRSQHRHEQQWFQAREALLKQQQGRPEKQRELDAVLRAIGAPVKEEVGTTEKELAAEIATYDGKVHRAAVQMGDAIIAELRSLCIPFFTLRKDLIQDAPPIIEDSQLRSQTELTGTPSSPISKSELVKLQQRMLELLEDLSPVYPLPMAFFFSKPTRRACFVEAVGQFISLYREHCKRQHIWVVITSSVADLGN</sequence>
<evidence type="ECO:0000313" key="3">
    <source>
        <dbReference type="Proteomes" id="UP000595662"/>
    </source>
</evidence>
<feature type="region of interest" description="Disordered" evidence="1">
    <location>
        <begin position="22"/>
        <end position="75"/>
    </location>
</feature>
<accession>A0A7T6XFU3</accession>
<evidence type="ECO:0000313" key="2">
    <source>
        <dbReference type="EMBL" id="QQK40353.1"/>
    </source>
</evidence>
<dbReference type="VEuPathDB" id="FungiDB:PDIP_82690"/>
<name>A0A7T6XFU3_PENDI</name>
<dbReference type="AlphaFoldDB" id="A0A7T6XFU3"/>
<dbReference type="InterPro" id="IPR018858">
    <property type="entry name" value="DUF2458"/>
</dbReference>
<dbReference type="GeneID" id="26236585"/>
<dbReference type="KEGG" id="pdp:PDIP_82690"/>
<organism evidence="2 3">
    <name type="scientific">Penicillium digitatum</name>
    <name type="common">Green mold</name>
    <dbReference type="NCBI Taxonomy" id="36651"/>
    <lineage>
        <taxon>Eukaryota</taxon>
        <taxon>Fungi</taxon>
        <taxon>Dikarya</taxon>
        <taxon>Ascomycota</taxon>
        <taxon>Pezizomycotina</taxon>
        <taxon>Eurotiomycetes</taxon>
        <taxon>Eurotiomycetidae</taxon>
        <taxon>Eurotiales</taxon>
        <taxon>Aspergillaceae</taxon>
        <taxon>Penicillium</taxon>
    </lineage>
</organism>
<reference evidence="2 3" key="1">
    <citation type="submission" date="2020-08" db="EMBL/GenBank/DDBJ databases">
        <title>The completed genome sequence of the pathogenic ascomycete fungus Penicillium digitatum.</title>
        <authorList>
            <person name="Wang M."/>
        </authorList>
    </citation>
    <scope>NUCLEOTIDE SEQUENCE [LARGE SCALE GENOMIC DNA]</scope>
    <source>
        <strain evidence="2 3">PdW03</strain>
    </source>
</reference>